<evidence type="ECO:0000313" key="1">
    <source>
        <dbReference type="EMBL" id="TFF10527.1"/>
    </source>
</evidence>
<dbReference type="EMBL" id="SOZH01000006">
    <property type="protein sequence ID" value="TFF10527.1"/>
    <property type="molecule type" value="Genomic_DNA"/>
</dbReference>
<sequence>MVLSAREAESQFQAAIDGVSESVGQISATLDLNTAEGRANDAALRGVTDAAWGVVVADQKPGASQDVLRDKMARGRQAFITASTTAGMPEQAASDLADRYGLIPETIRTDIFADTGQAMSAGANLAAA</sequence>
<comment type="caution">
    <text evidence="1">The sequence shown here is derived from an EMBL/GenBank/DDBJ whole genome shotgun (WGS) entry which is preliminary data.</text>
</comment>
<accession>A0A4Y8R1C7</accession>
<keyword evidence="2" id="KW-1185">Reference proteome</keyword>
<dbReference type="AlphaFoldDB" id="A0A4Y8R1C7"/>
<proteinExistence type="predicted"/>
<dbReference type="GeneID" id="95685242"/>
<dbReference type="RefSeq" id="WP_061268599.1">
    <property type="nucleotide sequence ID" value="NZ_SOZH01000006.1"/>
</dbReference>
<protein>
    <submittedName>
        <fullName evidence="1">Uncharacterized protein</fullName>
    </submittedName>
</protein>
<name>A0A4Y8R1C7_9MICO</name>
<reference evidence="1 2" key="1">
    <citation type="submission" date="2019-03" db="EMBL/GenBank/DDBJ databases">
        <title>Cellulosimicrobium funkei JCM14302 Assembly.</title>
        <authorList>
            <person name="Dou T."/>
        </authorList>
    </citation>
    <scope>NUCLEOTIDE SEQUENCE [LARGE SCALE GENOMIC DNA]</scope>
    <source>
        <strain evidence="1 2">JCM 14302</strain>
    </source>
</reference>
<organism evidence="1 2">
    <name type="scientific">Cellulosimicrobium funkei</name>
    <dbReference type="NCBI Taxonomy" id="264251"/>
    <lineage>
        <taxon>Bacteria</taxon>
        <taxon>Bacillati</taxon>
        <taxon>Actinomycetota</taxon>
        <taxon>Actinomycetes</taxon>
        <taxon>Micrococcales</taxon>
        <taxon>Promicromonosporaceae</taxon>
        <taxon>Cellulosimicrobium</taxon>
    </lineage>
</organism>
<evidence type="ECO:0000313" key="2">
    <source>
        <dbReference type="Proteomes" id="UP000298003"/>
    </source>
</evidence>
<dbReference type="Proteomes" id="UP000298003">
    <property type="component" value="Unassembled WGS sequence"/>
</dbReference>
<gene>
    <name evidence="1" type="ORF">E1O70_12150</name>
</gene>